<sequence length="209" mass="22728">MRSTFVLLLTLGCISLATAYQCYVCSSANNAACGESLKATDLNSILKVEVPPGSVCGKANTTMLGTAMVIRYVGPIAEICIGGTTKGCQTMQFIISALNNLANIYAEYAGQYDKAAKYHGQTFELDRNTIATLINFGLTLASVEEYSAASHYFVSTLNILKNPDDIDYLHYGLLSIEQSVGSMKKCGAEDLQELEYYKKAQTIYLYSIP</sequence>
<feature type="signal peptide" evidence="1">
    <location>
        <begin position="1"/>
        <end position="19"/>
    </location>
</feature>
<name>A0A814GU48_9BILA</name>
<reference evidence="2" key="1">
    <citation type="submission" date="2021-02" db="EMBL/GenBank/DDBJ databases">
        <authorList>
            <person name="Nowell W R."/>
        </authorList>
    </citation>
    <scope>NUCLEOTIDE SEQUENCE</scope>
</reference>
<keyword evidence="4" id="KW-1185">Reference proteome</keyword>
<dbReference type="EMBL" id="CAJNOL010000314">
    <property type="protein sequence ID" value="CAF1000970.1"/>
    <property type="molecule type" value="Genomic_DNA"/>
</dbReference>
<evidence type="ECO:0000313" key="4">
    <source>
        <dbReference type="Proteomes" id="UP000663870"/>
    </source>
</evidence>
<evidence type="ECO:0000313" key="2">
    <source>
        <dbReference type="EMBL" id="CAF1000970.1"/>
    </source>
</evidence>
<organism evidence="2 4">
    <name type="scientific">Rotaria sordida</name>
    <dbReference type="NCBI Taxonomy" id="392033"/>
    <lineage>
        <taxon>Eukaryota</taxon>
        <taxon>Metazoa</taxon>
        <taxon>Spiralia</taxon>
        <taxon>Gnathifera</taxon>
        <taxon>Rotifera</taxon>
        <taxon>Eurotatoria</taxon>
        <taxon>Bdelloidea</taxon>
        <taxon>Philodinida</taxon>
        <taxon>Philodinidae</taxon>
        <taxon>Rotaria</taxon>
    </lineage>
</organism>
<proteinExistence type="predicted"/>
<dbReference type="AlphaFoldDB" id="A0A814GU48"/>
<feature type="chain" id="PRO_5036410159" evidence="1">
    <location>
        <begin position="20"/>
        <end position="209"/>
    </location>
</feature>
<comment type="caution">
    <text evidence="2">The sequence shown here is derived from an EMBL/GenBank/DDBJ whole genome shotgun (WGS) entry which is preliminary data.</text>
</comment>
<dbReference type="InterPro" id="IPR011990">
    <property type="entry name" value="TPR-like_helical_dom_sf"/>
</dbReference>
<evidence type="ECO:0000313" key="3">
    <source>
        <dbReference type="EMBL" id="CAF1074490.1"/>
    </source>
</evidence>
<protein>
    <submittedName>
        <fullName evidence="2">Uncharacterized protein</fullName>
    </submittedName>
</protein>
<dbReference type="Gene3D" id="1.25.40.10">
    <property type="entry name" value="Tetratricopeptide repeat domain"/>
    <property type="match status" value="1"/>
</dbReference>
<dbReference type="EMBL" id="CAJNOH010000559">
    <property type="protein sequence ID" value="CAF1074490.1"/>
    <property type="molecule type" value="Genomic_DNA"/>
</dbReference>
<keyword evidence="1" id="KW-0732">Signal</keyword>
<dbReference type="Proteomes" id="UP000663854">
    <property type="component" value="Unassembled WGS sequence"/>
</dbReference>
<dbReference type="Proteomes" id="UP000663870">
    <property type="component" value="Unassembled WGS sequence"/>
</dbReference>
<gene>
    <name evidence="2" type="ORF">JXQ802_LOCUS14172</name>
    <name evidence="3" type="ORF">PYM288_LOCUS18339</name>
</gene>
<accession>A0A814GU48</accession>
<evidence type="ECO:0000256" key="1">
    <source>
        <dbReference type="SAM" id="SignalP"/>
    </source>
</evidence>
<dbReference type="SUPFAM" id="SSF48452">
    <property type="entry name" value="TPR-like"/>
    <property type="match status" value="1"/>
</dbReference>